<comment type="subcellular location">
    <subcellularLocation>
        <location evidence="1">Cell outer membrane</location>
    </subcellularLocation>
</comment>
<feature type="region of interest" description="Disordered" evidence="5">
    <location>
        <begin position="185"/>
        <end position="214"/>
    </location>
</feature>
<dbReference type="InterPro" id="IPR006690">
    <property type="entry name" value="OMPA-like_CS"/>
</dbReference>
<dbReference type="InterPro" id="IPR006665">
    <property type="entry name" value="OmpA-like"/>
</dbReference>
<dbReference type="InterPro" id="IPR006664">
    <property type="entry name" value="OMP_bac"/>
</dbReference>
<evidence type="ECO:0000313" key="8">
    <source>
        <dbReference type="EMBL" id="AGX87012.1"/>
    </source>
</evidence>
<dbReference type="AlphaFoldDB" id="U5N6K6"/>
<proteinExistence type="predicted"/>
<keyword evidence="9" id="KW-1185">Reference proteome</keyword>
<dbReference type="InterPro" id="IPR036737">
    <property type="entry name" value="OmpA-like_sf"/>
</dbReference>
<keyword evidence="2 4" id="KW-0472">Membrane</keyword>
<organism evidence="8 9">
    <name type="scientific">Candidatus Symbiobacter mobilis CR</name>
    <dbReference type="NCBI Taxonomy" id="946483"/>
    <lineage>
        <taxon>Bacteria</taxon>
        <taxon>Pseudomonadati</taxon>
        <taxon>Pseudomonadota</taxon>
        <taxon>Betaproteobacteria</taxon>
        <taxon>Burkholderiales</taxon>
        <taxon>Comamonadaceae</taxon>
    </lineage>
</organism>
<dbReference type="Gene3D" id="3.30.1330.60">
    <property type="entry name" value="OmpA-like domain"/>
    <property type="match status" value="1"/>
</dbReference>
<dbReference type="InterPro" id="IPR050330">
    <property type="entry name" value="Bact_OuterMem_StrucFunc"/>
</dbReference>
<dbReference type="Proteomes" id="UP000017184">
    <property type="component" value="Chromosome"/>
</dbReference>
<dbReference type="KEGG" id="cbx:Cenrod_0909"/>
<evidence type="ECO:0000256" key="5">
    <source>
        <dbReference type="SAM" id="MobiDB-lite"/>
    </source>
</evidence>
<dbReference type="STRING" id="946483.Cenrod_0909"/>
<evidence type="ECO:0000256" key="2">
    <source>
        <dbReference type="ARBA" id="ARBA00023136"/>
    </source>
</evidence>
<evidence type="ECO:0000256" key="3">
    <source>
        <dbReference type="ARBA" id="ARBA00023237"/>
    </source>
</evidence>
<dbReference type="PATRIC" id="fig|946483.4.peg.913"/>
<dbReference type="PANTHER" id="PTHR30329">
    <property type="entry name" value="STATOR ELEMENT OF FLAGELLAR MOTOR COMPLEX"/>
    <property type="match status" value="1"/>
</dbReference>
<feature type="signal peptide" evidence="6">
    <location>
        <begin position="1"/>
        <end position="22"/>
    </location>
</feature>
<dbReference type="CDD" id="cd07185">
    <property type="entry name" value="OmpA_C-like"/>
    <property type="match status" value="1"/>
</dbReference>
<dbReference type="Pfam" id="PF00691">
    <property type="entry name" value="OmpA"/>
    <property type="match status" value="1"/>
</dbReference>
<gene>
    <name evidence="8" type="ORF">Cenrod_0909</name>
</gene>
<feature type="chain" id="PRO_5004662886" evidence="6">
    <location>
        <begin position="23"/>
        <end position="214"/>
    </location>
</feature>
<feature type="compositionally biased region" description="Basic and acidic residues" evidence="5">
    <location>
        <begin position="185"/>
        <end position="208"/>
    </location>
</feature>
<feature type="domain" description="OmpA-like" evidence="7">
    <location>
        <begin position="97"/>
        <end position="214"/>
    </location>
</feature>
<name>U5N6K6_9BURK</name>
<dbReference type="HOGENOM" id="CLU_016890_5_0_4"/>
<dbReference type="OrthoDB" id="1149075at2"/>
<reference evidence="8 9" key="1">
    <citation type="journal article" date="2013" name="Genome Biol.">
        <title>Genomic analysis reveals key aspects of prokaryotic symbiosis in the phototrophic consortium "Chlorochromatium aggregatum".</title>
        <authorList>
            <person name="Liu Z."/>
            <person name="Muller J."/>
            <person name="Li T."/>
            <person name="Alvey R.M."/>
            <person name="Vogl K."/>
            <person name="Frigaard N.U."/>
            <person name="Rockwell N.C."/>
            <person name="Boyd E.S."/>
            <person name="Tomsho L.P."/>
            <person name="Schuster S.C."/>
            <person name="Henke P."/>
            <person name="Rohde M."/>
            <person name="Overmann J."/>
            <person name="Bryant D.A."/>
        </authorList>
    </citation>
    <scope>NUCLEOTIDE SEQUENCE [LARGE SCALE GENOMIC DNA]</scope>
    <source>
        <strain evidence="8">CR</strain>
    </source>
</reference>
<dbReference type="PANTHER" id="PTHR30329:SF21">
    <property type="entry name" value="LIPOPROTEIN YIAD-RELATED"/>
    <property type="match status" value="1"/>
</dbReference>
<protein>
    <submittedName>
        <fullName evidence="8">OOP family porin</fullName>
    </submittedName>
</protein>
<dbReference type="eggNOG" id="COG2885">
    <property type="taxonomic scope" value="Bacteria"/>
</dbReference>
<dbReference type="PRINTS" id="PR01023">
    <property type="entry name" value="NAFLGMOTY"/>
</dbReference>
<dbReference type="GO" id="GO:0009279">
    <property type="term" value="C:cell outer membrane"/>
    <property type="evidence" value="ECO:0007669"/>
    <property type="project" value="UniProtKB-SubCell"/>
</dbReference>
<keyword evidence="3" id="KW-0998">Cell outer membrane</keyword>
<dbReference type="EMBL" id="CP004885">
    <property type="protein sequence ID" value="AGX87012.1"/>
    <property type="molecule type" value="Genomic_DNA"/>
</dbReference>
<accession>U5N6K6</accession>
<dbReference type="RefSeq" id="WP_022771832.1">
    <property type="nucleotide sequence ID" value="NC_022576.1"/>
</dbReference>
<evidence type="ECO:0000313" key="9">
    <source>
        <dbReference type="Proteomes" id="UP000017184"/>
    </source>
</evidence>
<keyword evidence="6" id="KW-0732">Signal</keyword>
<evidence type="ECO:0000256" key="1">
    <source>
        <dbReference type="ARBA" id="ARBA00004442"/>
    </source>
</evidence>
<dbReference type="SUPFAM" id="SSF103088">
    <property type="entry name" value="OmpA-like"/>
    <property type="match status" value="1"/>
</dbReference>
<dbReference type="NCBIfam" id="NF045787">
    <property type="entry name" value="OmpABordt"/>
    <property type="match status" value="1"/>
</dbReference>
<dbReference type="PRINTS" id="PR01021">
    <property type="entry name" value="OMPADOMAIN"/>
</dbReference>
<dbReference type="PROSITE" id="PS51123">
    <property type="entry name" value="OMPA_2"/>
    <property type="match status" value="1"/>
</dbReference>
<dbReference type="PROSITE" id="PS01068">
    <property type="entry name" value="OMPA_1"/>
    <property type="match status" value="1"/>
</dbReference>
<evidence type="ECO:0000259" key="7">
    <source>
        <dbReference type="PROSITE" id="PS51123"/>
    </source>
</evidence>
<evidence type="ECO:0000256" key="6">
    <source>
        <dbReference type="SAM" id="SignalP"/>
    </source>
</evidence>
<sequence>MKKLNQVATLLACATLAGGAAAAQDIDNWRATDGTVWRNGTNELCWRDAFWTPATAAEGCDGALIAAKPQSAPKPEPAPELVAPIVTPPSPPPAPVVMPEKVTYSADAFFDFDKAVLKAEGKSKLDDLAAKVKGVSVDVILAVGHTDAIGTDAYNQGLSERRAAAVRNYLVSKGIDAARVKAEGMGETKPVADNKTRDGRAQNRRVEVEVTGTR</sequence>
<evidence type="ECO:0000256" key="4">
    <source>
        <dbReference type="PROSITE-ProRule" id="PRU00473"/>
    </source>
</evidence>